<dbReference type="EMBL" id="QGDJ01000016">
    <property type="protein sequence ID" value="PWJ12454.1"/>
    <property type="molecule type" value="Genomic_DNA"/>
</dbReference>
<dbReference type="Proteomes" id="UP000251571">
    <property type="component" value="Unassembled WGS sequence"/>
</dbReference>
<protein>
    <submittedName>
        <fullName evidence="3">Uncharacterized protein</fullName>
    </submittedName>
</protein>
<accession>A0A2Y9B4L0</accession>
<dbReference type="Proteomes" id="UP000245839">
    <property type="component" value="Unassembled WGS sequence"/>
</dbReference>
<dbReference type="AlphaFoldDB" id="A0A2Y9B4L0"/>
<evidence type="ECO:0000313" key="4">
    <source>
        <dbReference type="Proteomes" id="UP000245839"/>
    </source>
</evidence>
<organism evidence="3 5">
    <name type="scientific">Jannaschia seohaensis</name>
    <dbReference type="NCBI Taxonomy" id="475081"/>
    <lineage>
        <taxon>Bacteria</taxon>
        <taxon>Pseudomonadati</taxon>
        <taxon>Pseudomonadota</taxon>
        <taxon>Alphaproteobacteria</taxon>
        <taxon>Rhodobacterales</taxon>
        <taxon>Roseobacteraceae</taxon>
        <taxon>Jannaschia</taxon>
    </lineage>
</organism>
<keyword evidence="4" id="KW-1185">Reference proteome</keyword>
<gene>
    <name evidence="2" type="ORF">BCF38_11612</name>
    <name evidence="3" type="ORF">SAMN05421539_11612</name>
</gene>
<dbReference type="RefSeq" id="WP_245947672.1">
    <property type="nucleotide sequence ID" value="NZ_QGDJ01000016.1"/>
</dbReference>
<evidence type="ECO:0000313" key="5">
    <source>
        <dbReference type="Proteomes" id="UP000251571"/>
    </source>
</evidence>
<feature type="region of interest" description="Disordered" evidence="1">
    <location>
        <begin position="37"/>
        <end position="57"/>
    </location>
</feature>
<evidence type="ECO:0000313" key="2">
    <source>
        <dbReference type="EMBL" id="PWJ12454.1"/>
    </source>
</evidence>
<dbReference type="EMBL" id="UETC01000016">
    <property type="protein sequence ID" value="SSA50935.1"/>
    <property type="molecule type" value="Genomic_DNA"/>
</dbReference>
<evidence type="ECO:0000313" key="3">
    <source>
        <dbReference type="EMBL" id="SSA50935.1"/>
    </source>
</evidence>
<reference evidence="3 5" key="1">
    <citation type="submission" date="2016-10" db="EMBL/GenBank/DDBJ databases">
        <authorList>
            <person name="Cai Z."/>
        </authorList>
    </citation>
    <scope>NUCLEOTIDE SEQUENCE [LARGE SCALE GENOMIC DNA]</scope>
    <source>
        <strain evidence="3 5">DSM 25227</strain>
    </source>
</reference>
<reference evidence="2 4" key="2">
    <citation type="submission" date="2018-03" db="EMBL/GenBank/DDBJ databases">
        <title>Genomic Encyclopedia of Archaeal and Bacterial Type Strains, Phase II (KMG-II): from individual species to whole genera.</title>
        <authorList>
            <person name="Goeker M."/>
        </authorList>
    </citation>
    <scope>NUCLEOTIDE SEQUENCE [LARGE SCALE GENOMIC DNA]</scope>
    <source>
        <strain evidence="2 4">DSM 25227</strain>
    </source>
</reference>
<sequence length="57" mass="6094">MTGIAVERCETLPDRQALDGILSQYYAPIARRMGEIGHPLDPTAPQSAGRILEPCGG</sequence>
<proteinExistence type="predicted"/>
<evidence type="ECO:0000256" key="1">
    <source>
        <dbReference type="SAM" id="MobiDB-lite"/>
    </source>
</evidence>
<name>A0A2Y9B4L0_9RHOB</name>